<dbReference type="EMBL" id="JABRWM010000005">
    <property type="protein sequence ID" value="NRF18408.1"/>
    <property type="molecule type" value="Genomic_DNA"/>
</dbReference>
<name>A0AA44EH96_9HYPH</name>
<dbReference type="Pfam" id="PF02538">
    <property type="entry name" value="Hydantoinase_B"/>
    <property type="match status" value="1"/>
</dbReference>
<dbReference type="PANTHER" id="PTHR11365:SF23">
    <property type="entry name" value="HYPOTHETICAL 5-OXOPROLINASE (EUROFUNG)-RELATED"/>
    <property type="match status" value="1"/>
</dbReference>
<dbReference type="InterPro" id="IPR045079">
    <property type="entry name" value="Oxoprolinase-like"/>
</dbReference>
<keyword evidence="2" id="KW-0614">Plasmid</keyword>
<dbReference type="GO" id="GO:0017168">
    <property type="term" value="F:5-oxoprolinase (ATP-hydrolyzing) activity"/>
    <property type="evidence" value="ECO:0007669"/>
    <property type="project" value="TreeGrafter"/>
</dbReference>
<evidence type="ECO:0000259" key="1">
    <source>
        <dbReference type="Pfam" id="PF02538"/>
    </source>
</evidence>
<evidence type="ECO:0000313" key="2">
    <source>
        <dbReference type="EMBL" id="NRF18408.1"/>
    </source>
</evidence>
<dbReference type="PANTHER" id="PTHR11365">
    <property type="entry name" value="5-OXOPROLINASE RELATED"/>
    <property type="match status" value="1"/>
</dbReference>
<proteinExistence type="predicted"/>
<dbReference type="GO" id="GO:0005829">
    <property type="term" value="C:cytosol"/>
    <property type="evidence" value="ECO:0007669"/>
    <property type="project" value="TreeGrafter"/>
</dbReference>
<dbReference type="AlphaFoldDB" id="A0AA44EH96"/>
<comment type="caution">
    <text evidence="2">The sequence shown here is derived from an EMBL/GenBank/DDBJ whole genome shotgun (WGS) entry which is preliminary data.</text>
</comment>
<sequence>MNATISKPVTRIDPVSAAVIHGALENIAIEMGHKLMRMSYSSIIRESEDFGTALTDATGSQLCECRMSTPLQSGPIPGYVRHVLKVMDERGETILPGDVIMHNDPYGGASHGPDVAFCVPVFHAGSLVGFSVTTAHHLDIGALTPGSCGIVDAVDTYAEGLQFKAIKVYDQGRRVDPVWHILRANIRAPHLVVGDMEAQIKAAQIGAERYVELIDTWGLDKLKAAHEDLMDYSERLMRNAIRALPDGEYSAVGHIDGYLDDPDPSRKDLPLAVKLTISGDSVVVDLTGTAPQLADKPVNMPFEGTVDCAIWLTLRSILLDSVVYGNIPQNAGLTRPVTIVAPKGCLANPEFPAPVIARFCPGNQLADTLMKALAQVAPDKVSAGIGNLRIASFSGLKDGQHWVHMEILEGSYGGRAGLDGMDAVDTLYANTRNNPIEDIEMHLPLRVNRYELRENSVPAGRWRGGIGTVREFGFLEDGGFSIEGDGHKYKPWGYDGGADGMTASITLLSGETERAMVSKVAYIKAREGDRLLCLGPCGGGYGDPLLRDPEAVLHDVREGYFGAETAMQDYGVVLGASGIDTDATRAERQRRTTA</sequence>
<evidence type="ECO:0000313" key="3">
    <source>
        <dbReference type="Proteomes" id="UP001155820"/>
    </source>
</evidence>
<organism evidence="2 3">
    <name type="scientific">Agrobacterium pusense</name>
    <dbReference type="NCBI Taxonomy" id="648995"/>
    <lineage>
        <taxon>Bacteria</taxon>
        <taxon>Pseudomonadati</taxon>
        <taxon>Pseudomonadota</taxon>
        <taxon>Alphaproteobacteria</taxon>
        <taxon>Hyphomicrobiales</taxon>
        <taxon>Rhizobiaceae</taxon>
        <taxon>Rhizobium/Agrobacterium group</taxon>
        <taxon>Agrobacterium</taxon>
    </lineage>
</organism>
<dbReference type="GO" id="GO:0006749">
    <property type="term" value="P:glutathione metabolic process"/>
    <property type="evidence" value="ECO:0007669"/>
    <property type="project" value="TreeGrafter"/>
</dbReference>
<gene>
    <name evidence="2" type="ORF">FOB26_04710</name>
</gene>
<dbReference type="InterPro" id="IPR003692">
    <property type="entry name" value="Hydantoinase_B"/>
</dbReference>
<protein>
    <submittedName>
        <fullName evidence="2">Hydantoinase B/oxoprolinase family protein</fullName>
    </submittedName>
</protein>
<geneLocation type="plasmid" evidence="2">
    <name>unnamed5</name>
</geneLocation>
<feature type="domain" description="Hydantoinase B/oxoprolinase" evidence="1">
    <location>
        <begin position="13"/>
        <end position="544"/>
    </location>
</feature>
<keyword evidence="3" id="KW-1185">Reference proteome</keyword>
<accession>A0AA44EH96</accession>
<dbReference type="RefSeq" id="WP_172873306.1">
    <property type="nucleotide sequence ID" value="NZ_JABRWL010000003.1"/>
</dbReference>
<reference evidence="2" key="1">
    <citation type="submission" date="2019-07" db="EMBL/GenBank/DDBJ databases">
        <title>FDA dAtabase for Regulatory Grade micrObial Sequences (FDA-ARGOS): Supporting development and validation of Infectious Disease Dx tests.</title>
        <authorList>
            <person name="Bachman M."/>
            <person name="Young C."/>
            <person name="Tallon L."/>
            <person name="Sadzewicz L."/>
            <person name="Vavikolanu K."/>
            <person name="Mehta A."/>
            <person name="Aluvathingal J."/>
            <person name="Nadendla S."/>
            <person name="Nandy P."/>
            <person name="Geyer C."/>
            <person name="Yan Y."/>
            <person name="Sichtig H."/>
        </authorList>
    </citation>
    <scope>NUCLEOTIDE SEQUENCE</scope>
    <source>
        <strain evidence="2">FDAARGOS_618</strain>
        <plasmid evidence="2">unnamed5</plasmid>
    </source>
</reference>
<dbReference type="Proteomes" id="UP001155820">
    <property type="component" value="Unassembled WGS sequence"/>
</dbReference>